<dbReference type="EMBL" id="LR796265">
    <property type="protein sequence ID" value="CAB4132680.1"/>
    <property type="molecule type" value="Genomic_DNA"/>
</dbReference>
<protein>
    <submittedName>
        <fullName evidence="1">Uncharacterized protein</fullName>
    </submittedName>
</protein>
<sequence>MNYAVINSENLVVNVVVWDGVSPWSPPEGCSVIQSDTAGIGSTYNPIEGSFTAPKDQ</sequence>
<gene>
    <name evidence="1" type="ORF">UFOVP255_45</name>
</gene>
<proteinExistence type="predicted"/>
<reference evidence="1" key="1">
    <citation type="submission" date="2020-04" db="EMBL/GenBank/DDBJ databases">
        <authorList>
            <person name="Chiriac C."/>
            <person name="Salcher M."/>
            <person name="Ghai R."/>
            <person name="Kavagutti S V."/>
        </authorList>
    </citation>
    <scope>NUCLEOTIDE SEQUENCE</scope>
</reference>
<name>A0A6J5LI74_9CAUD</name>
<organism evidence="1">
    <name type="scientific">uncultured Caudovirales phage</name>
    <dbReference type="NCBI Taxonomy" id="2100421"/>
    <lineage>
        <taxon>Viruses</taxon>
        <taxon>Duplodnaviria</taxon>
        <taxon>Heunggongvirae</taxon>
        <taxon>Uroviricota</taxon>
        <taxon>Caudoviricetes</taxon>
        <taxon>Peduoviridae</taxon>
        <taxon>Maltschvirus</taxon>
        <taxon>Maltschvirus maltsch</taxon>
    </lineage>
</organism>
<evidence type="ECO:0000313" key="1">
    <source>
        <dbReference type="EMBL" id="CAB4132680.1"/>
    </source>
</evidence>
<accession>A0A6J5LI74</accession>